<keyword evidence="1" id="KW-1133">Transmembrane helix</keyword>
<dbReference type="AlphaFoldDB" id="A0A370GN85"/>
<dbReference type="Proteomes" id="UP000254720">
    <property type="component" value="Unassembled WGS sequence"/>
</dbReference>
<feature type="transmembrane region" description="Helical" evidence="1">
    <location>
        <begin position="404"/>
        <end position="421"/>
    </location>
</feature>
<accession>A0A370GN85</accession>
<organism evidence="2 3">
    <name type="scientific">Aquicella lusitana</name>
    <dbReference type="NCBI Taxonomy" id="254246"/>
    <lineage>
        <taxon>Bacteria</taxon>
        <taxon>Pseudomonadati</taxon>
        <taxon>Pseudomonadota</taxon>
        <taxon>Gammaproteobacteria</taxon>
        <taxon>Legionellales</taxon>
        <taxon>Coxiellaceae</taxon>
        <taxon>Aquicella</taxon>
    </lineage>
</organism>
<evidence type="ECO:0008006" key="4">
    <source>
        <dbReference type="Google" id="ProtNLM"/>
    </source>
</evidence>
<feature type="transmembrane region" description="Helical" evidence="1">
    <location>
        <begin position="286"/>
        <end position="307"/>
    </location>
</feature>
<feature type="transmembrane region" description="Helical" evidence="1">
    <location>
        <begin position="207"/>
        <end position="225"/>
    </location>
</feature>
<feature type="transmembrane region" description="Helical" evidence="1">
    <location>
        <begin position="237"/>
        <end position="266"/>
    </location>
</feature>
<evidence type="ECO:0000256" key="1">
    <source>
        <dbReference type="SAM" id="Phobius"/>
    </source>
</evidence>
<dbReference type="RefSeq" id="WP_114834001.1">
    <property type="nucleotide sequence ID" value="NZ_LR699114.1"/>
</dbReference>
<evidence type="ECO:0000313" key="3">
    <source>
        <dbReference type="Proteomes" id="UP000254720"/>
    </source>
</evidence>
<keyword evidence="1" id="KW-0472">Membrane</keyword>
<keyword evidence="1" id="KW-0812">Transmembrane</keyword>
<gene>
    <name evidence="2" type="ORF">C8D86_1073</name>
</gene>
<protein>
    <recommendedName>
        <fullName evidence="4">Membrane protein YfhO</fullName>
    </recommendedName>
</protein>
<name>A0A370GN85_9COXI</name>
<dbReference type="EMBL" id="QQAX01000007">
    <property type="protein sequence ID" value="RDI45127.1"/>
    <property type="molecule type" value="Genomic_DNA"/>
</dbReference>
<reference evidence="2 3" key="1">
    <citation type="submission" date="2018-07" db="EMBL/GenBank/DDBJ databases">
        <title>Genomic Encyclopedia of Type Strains, Phase IV (KMG-IV): sequencing the most valuable type-strain genomes for metagenomic binning, comparative biology and taxonomic classification.</title>
        <authorList>
            <person name="Goeker M."/>
        </authorList>
    </citation>
    <scope>NUCLEOTIDE SEQUENCE [LARGE SCALE GENOMIC DNA]</scope>
    <source>
        <strain evidence="2 3">DSM 16500</strain>
    </source>
</reference>
<comment type="caution">
    <text evidence="2">The sequence shown here is derived from an EMBL/GenBank/DDBJ whole genome shotgun (WGS) entry which is preliminary data.</text>
</comment>
<feature type="transmembrane region" description="Helical" evidence="1">
    <location>
        <begin position="156"/>
        <end position="175"/>
    </location>
</feature>
<feature type="transmembrane region" description="Helical" evidence="1">
    <location>
        <begin position="127"/>
        <end position="144"/>
    </location>
</feature>
<feature type="transmembrane region" description="Helical" evidence="1">
    <location>
        <begin position="352"/>
        <end position="371"/>
    </location>
</feature>
<proteinExistence type="predicted"/>
<feature type="transmembrane region" description="Helical" evidence="1">
    <location>
        <begin position="319"/>
        <end position="340"/>
    </location>
</feature>
<evidence type="ECO:0000313" key="2">
    <source>
        <dbReference type="EMBL" id="RDI45127.1"/>
    </source>
</evidence>
<keyword evidence="3" id="KW-1185">Reference proteome</keyword>
<sequence length="656" mass="75910">MRLTSKNWDSFLLLLLHFFALIVLCVMVLPLHADRMFSWLDGSFMRYLTIQQHQGMNYFTYGMNILEGLGDMSFPLLINLIPSSWFDLFLQPGLPYSIVTYTALSLQYFFAAFLLCRVFQFSKNISLSTSWLITLFVLPLLPTHNGWQPFYQITPISPYLINFLFFCCLLVYCFFYIGCTRLVPTILLSCAAFAITLYLLLVNAVGFFIVVPFFSFFCCAFILTAKSKFEFFSKITFSIVTIAALFFLNYFQFLFGLLLYSVPFFFPEKLATHFTLSDISILLNTFYPAGIYIAGLGLAGMAATLFFGHGELKKFTILIFSYVLIFIFFGSSVVIFPGWYHGPNPLYFEYMLWPLYMAFAVMLLQYSLNLLKWVIQSALKFFTHQQPHQFHQKNNRSLTRPNKTPYFVFIFTATIVIINIACASNEPKEIFSYPQTNPPPIIQHLIKNSAIDQSGLFKGYTESFYPKVKPQQPSDWYRQMGFDSQILVSKVGYPYRMVGLWFFNIPTINKYSPIISPALFSLIQNTLSRPIDHNIRNIFLFTKINIPLLQALGVHHIITNEEIKFPNTRLVVTEAINSEHGSFYLYEILHTNIANYSPKKFRILKNLNIFLDQIDRQRIDFNSVAYVTSHIPHKIAKLQNAKLYQIRNGVRLIANA</sequence>
<feature type="transmembrane region" description="Helical" evidence="1">
    <location>
        <begin position="94"/>
        <end position="115"/>
    </location>
</feature>
<feature type="transmembrane region" description="Helical" evidence="1">
    <location>
        <begin position="182"/>
        <end position="201"/>
    </location>
</feature>